<proteinExistence type="predicted"/>
<dbReference type="Pfam" id="PF19433">
    <property type="entry name" value="NDNF_C"/>
    <property type="match status" value="1"/>
</dbReference>
<dbReference type="OMA" id="YLFRDTS"/>
<evidence type="ECO:0000256" key="3">
    <source>
        <dbReference type="ARBA" id="ARBA00022729"/>
    </source>
</evidence>
<dbReference type="Pfam" id="PF10179">
    <property type="entry name" value="NDNF"/>
    <property type="match status" value="1"/>
</dbReference>
<evidence type="ECO:0000256" key="5">
    <source>
        <dbReference type="ARBA" id="ARBA00022902"/>
    </source>
</evidence>
<reference evidence="11 12" key="1">
    <citation type="journal article" date="2013" name="Nature">
        <title>Insights into bilaterian evolution from three spiralian genomes.</title>
        <authorList>
            <person name="Simakov O."/>
            <person name="Marletaz F."/>
            <person name="Cho S.J."/>
            <person name="Edsinger-Gonzales E."/>
            <person name="Havlak P."/>
            <person name="Hellsten U."/>
            <person name="Kuo D.H."/>
            <person name="Larsson T."/>
            <person name="Lv J."/>
            <person name="Arendt D."/>
            <person name="Savage R."/>
            <person name="Osoegawa K."/>
            <person name="de Jong P."/>
            <person name="Grimwood J."/>
            <person name="Chapman J.A."/>
            <person name="Shapiro H."/>
            <person name="Aerts A."/>
            <person name="Otillar R.P."/>
            <person name="Terry A.Y."/>
            <person name="Boore J.L."/>
            <person name="Grigoriev I.V."/>
            <person name="Lindberg D.R."/>
            <person name="Seaver E.C."/>
            <person name="Weisblat D.A."/>
            <person name="Putnam N.H."/>
            <person name="Rokhsar D.S."/>
        </authorList>
    </citation>
    <scope>NUCLEOTIDE SEQUENCE [LARGE SCALE GENOMIC DNA]</scope>
</reference>
<dbReference type="InterPro" id="IPR055271">
    <property type="entry name" value="NDNF_Fn(III)_1"/>
</dbReference>
<name>V3ZTH8_LOTGI</name>
<evidence type="ECO:0000256" key="6">
    <source>
        <dbReference type="ARBA" id="ARBA00023180"/>
    </source>
</evidence>
<dbReference type="OrthoDB" id="9872501at2759"/>
<keyword evidence="4" id="KW-0677">Repeat</keyword>
<keyword evidence="12" id="KW-1185">Reference proteome</keyword>
<dbReference type="RefSeq" id="XP_009063560.1">
    <property type="nucleotide sequence ID" value="XM_009065312.1"/>
</dbReference>
<keyword evidence="5" id="KW-0524">Neurogenesis</keyword>
<dbReference type="Proteomes" id="UP000030746">
    <property type="component" value="Unassembled WGS sequence"/>
</dbReference>
<dbReference type="CDD" id="cd00063">
    <property type="entry name" value="FN3"/>
    <property type="match status" value="1"/>
</dbReference>
<evidence type="ECO:0000256" key="8">
    <source>
        <dbReference type="ARBA" id="ARBA00046135"/>
    </source>
</evidence>
<evidence type="ECO:0000256" key="2">
    <source>
        <dbReference type="ARBA" id="ARBA00022525"/>
    </source>
</evidence>
<comment type="subcellular location">
    <subcellularLocation>
        <location evidence="1">Secreted</location>
    </subcellularLocation>
</comment>
<sequence length="541" mass="62397">MQLSDRIENLLAVGNIIVLLLYIPLTYCQHLPPKDDEKFNFPIDQQEAFQSTRIIPDGTSVFAYFYKGKSQNYFFRVEKNNSPLKITISPCTATIRWVIKRGTLLPDIEDVEEEELSDPFHAQRSVSENPEAAYRVIGNFTGKKATTYFHRRVRYGLYMLEIIAVDSDTSAKIYGTTTPRSNNAMSVLPLDKSVRITSTSERMFTIEWNKANGVVEGFNSSIQYCVVVNRAKNFNNYCSVWSAKATDEGSSAHSGFGFSWEKNTKKRSKRGNKLFHKCIGSKTQFTYKKAKLGKLYYVDVFVLNRQYNIDASYSGTKIKTSRNYLLKDGQRQTVKLQKGTVKQQVMFHTKRKLDSAVLELKSCRGKLPITMFHGNNSIHKTVVRNMKILRMRNLPEGQYTIEFTGNRNRKRVVSVLLISSIYKKPRLPLDTKVKVRATSCNSITLSWFATHVKQRYCLYKRQSSTLPKKRSHHCLEMAGRRKKDKVLCVRMRYKDRYKPIRKTVKNLKPNTNYVFDVYVNRGKGASLSYKSVIARTKNCNK</sequence>
<dbReference type="GeneID" id="20233075"/>
<keyword evidence="9" id="KW-0472">Membrane</keyword>
<feature type="domain" description="Fibronectin type-III" evidence="10">
    <location>
        <begin position="187"/>
        <end position="310"/>
    </location>
</feature>
<protein>
    <recommendedName>
        <fullName evidence="7">Protein NDNF</fullName>
    </recommendedName>
</protein>
<dbReference type="SMART" id="SM00060">
    <property type="entry name" value="FN3"/>
    <property type="match status" value="2"/>
</dbReference>
<dbReference type="AlphaFoldDB" id="V3ZTH8"/>
<evidence type="ECO:0000256" key="9">
    <source>
        <dbReference type="SAM" id="Phobius"/>
    </source>
</evidence>
<organism evidence="11 12">
    <name type="scientific">Lottia gigantea</name>
    <name type="common">Giant owl limpet</name>
    <dbReference type="NCBI Taxonomy" id="225164"/>
    <lineage>
        <taxon>Eukaryota</taxon>
        <taxon>Metazoa</taxon>
        <taxon>Spiralia</taxon>
        <taxon>Lophotrochozoa</taxon>
        <taxon>Mollusca</taxon>
        <taxon>Gastropoda</taxon>
        <taxon>Patellogastropoda</taxon>
        <taxon>Lottioidea</taxon>
        <taxon>Lottiidae</taxon>
        <taxon>Lottia</taxon>
    </lineage>
</organism>
<dbReference type="PANTHER" id="PTHR14619:SF3">
    <property type="entry name" value="PROTEIN NDNF"/>
    <property type="match status" value="1"/>
</dbReference>
<keyword evidence="2" id="KW-0964">Secreted</keyword>
<dbReference type="Pfam" id="PF24354">
    <property type="entry name" value="NDNF_N"/>
    <property type="match status" value="1"/>
</dbReference>
<dbReference type="Gene3D" id="2.60.40.10">
    <property type="entry name" value="Immunoglobulins"/>
    <property type="match status" value="1"/>
</dbReference>
<gene>
    <name evidence="11" type="ORF">LOTGIDRAFT_130421</name>
</gene>
<dbReference type="KEGG" id="lgi:LOTGIDRAFT_130421"/>
<evidence type="ECO:0000313" key="12">
    <source>
        <dbReference type="Proteomes" id="UP000030746"/>
    </source>
</evidence>
<keyword evidence="3" id="KW-0732">Signal</keyword>
<evidence type="ECO:0000256" key="7">
    <source>
        <dbReference type="ARBA" id="ARBA00024096"/>
    </source>
</evidence>
<dbReference type="HOGENOM" id="CLU_041753_0_0_1"/>
<dbReference type="InterPro" id="IPR056225">
    <property type="entry name" value="NDNF_N"/>
</dbReference>
<keyword evidence="9" id="KW-1133">Transmembrane helix</keyword>
<keyword evidence="6" id="KW-0325">Glycoprotein</keyword>
<dbReference type="InterPro" id="IPR003961">
    <property type="entry name" value="FN3_dom"/>
</dbReference>
<dbReference type="GO" id="GO:0005576">
    <property type="term" value="C:extracellular region"/>
    <property type="evidence" value="ECO:0007669"/>
    <property type="project" value="UniProtKB-SubCell"/>
</dbReference>
<feature type="transmembrane region" description="Helical" evidence="9">
    <location>
        <begin position="7"/>
        <end position="25"/>
    </location>
</feature>
<evidence type="ECO:0000259" key="10">
    <source>
        <dbReference type="SMART" id="SM00060"/>
    </source>
</evidence>
<dbReference type="InterPro" id="IPR036116">
    <property type="entry name" value="FN3_sf"/>
</dbReference>
<dbReference type="EMBL" id="KB203251">
    <property type="protein sequence ID" value="ESO85830.1"/>
    <property type="molecule type" value="Genomic_DNA"/>
</dbReference>
<dbReference type="GO" id="GO:0007399">
    <property type="term" value="P:nervous system development"/>
    <property type="evidence" value="ECO:0007669"/>
    <property type="project" value="UniProtKB-KW"/>
</dbReference>
<dbReference type="InterPro" id="IPR045805">
    <property type="entry name" value="NDNF_C"/>
</dbReference>
<feature type="domain" description="Fibronectin type-III" evidence="10">
    <location>
        <begin position="425"/>
        <end position="526"/>
    </location>
</feature>
<accession>V3ZTH8</accession>
<dbReference type="InterPro" id="IPR019326">
    <property type="entry name" value="NDNF"/>
</dbReference>
<keyword evidence="9" id="KW-0812">Transmembrane</keyword>
<evidence type="ECO:0000313" key="11">
    <source>
        <dbReference type="EMBL" id="ESO85830.1"/>
    </source>
</evidence>
<dbReference type="CTD" id="20233075"/>
<dbReference type="SUPFAM" id="SSF49265">
    <property type="entry name" value="Fibronectin type III"/>
    <property type="match status" value="1"/>
</dbReference>
<comment type="function">
    <text evidence="8">Secretory protein that plays a role in various cellular processes. Acts as a chemorepellent acting on gonadotropin-releasing hormone (GnRH) expressing neurons regulating their migration to the hypothalamus. Also promotes neuron migration, growth and survival as well as neurite outgrowth and is involved in the development of the olfactory system. May also act through the regulation of growth factors activity and downstream signaling. Also regulates extracellular matrix assembly and cell adhesiveness. Promotes endothelial cell survival, vessel formation and plays an important role in the process of revascularization through NOS3-dependent mechanisms.</text>
</comment>
<dbReference type="InterPro" id="IPR013783">
    <property type="entry name" value="Ig-like_fold"/>
</dbReference>
<evidence type="ECO:0000256" key="4">
    <source>
        <dbReference type="ARBA" id="ARBA00022737"/>
    </source>
</evidence>
<dbReference type="PANTHER" id="PTHR14619">
    <property type="entry name" value="NEURON-DERIVED NEUROTROPHIC FACTOR"/>
    <property type="match status" value="1"/>
</dbReference>
<evidence type="ECO:0000256" key="1">
    <source>
        <dbReference type="ARBA" id="ARBA00004613"/>
    </source>
</evidence>